<dbReference type="InterPro" id="IPR010572">
    <property type="entry name" value="Tail_dom"/>
</dbReference>
<dbReference type="AlphaFoldDB" id="A0A1E5GMZ5"/>
<sequence length="470" mass="53573">MYRVTLFKDAHDKKGTVIHEPANYGNKVNSGNLELSLEGLGISTFEFSINVNNPIYRKTEPIINLLTISDRNGQLFKGRVASISNTMNGEGHFIEKILCEDQKAFLYDSTQKYMKSTIMTVSQFLGKLLNEHNNQVENYKKIYLGTVTVTESEKVYRGSDYGKTADIIKNQLLDRLGGYLVLREKNGQLYLDYLAEYGATSNTPLQIARNLKSASREIDISELATRIVLTGKDLEMDDTTDAQTNQFRPKTTIESVNDGKNFLEDASLVKKFGVIQSIVDFPNITDKNTLKRRGQEYLNNQRLMLVTWSAEVIELGLLDNRYEIIKLGNSYPVSNPYLYEKETLQVIEKKIDILNPQKIRLTIGSGKKTFSQYQLEYKGMQQTLETVKTNVGASSRTIDGLKAQAQQLEEQTAVIPQFEQSLNEQKQGLEEQNNILVEQKELIQTQEIKLTEQQTKIEELFTLIKELQKK</sequence>
<dbReference type="EMBL" id="MIJZ01000001">
    <property type="protein sequence ID" value="OEG14073.1"/>
    <property type="molecule type" value="Genomic_DNA"/>
</dbReference>
<gene>
    <name evidence="3" type="ORF">BCR21_03525</name>
</gene>
<dbReference type="RefSeq" id="WP_069645121.1">
    <property type="nucleotide sequence ID" value="NZ_MIJZ01000001.1"/>
</dbReference>
<name>A0A1E5GMZ5_9ENTE</name>
<comment type="caution">
    <text evidence="3">The sequence shown here is derived from an EMBL/GenBank/DDBJ whole genome shotgun (WGS) entry which is preliminary data.</text>
</comment>
<evidence type="ECO:0000256" key="1">
    <source>
        <dbReference type="SAM" id="Coils"/>
    </source>
</evidence>
<protein>
    <recommendedName>
        <fullName evidence="2">Tail spike domain-containing protein</fullName>
    </recommendedName>
</protein>
<evidence type="ECO:0000259" key="2">
    <source>
        <dbReference type="Pfam" id="PF06605"/>
    </source>
</evidence>
<keyword evidence="1" id="KW-0175">Coiled coil</keyword>
<dbReference type="OrthoDB" id="5056238at2"/>
<proteinExistence type="predicted"/>
<accession>A0A1E5GMZ5</accession>
<keyword evidence="4" id="KW-1185">Reference proteome</keyword>
<organism evidence="3 4">
    <name type="scientific">Enterococcus ureasiticus</name>
    <dbReference type="NCBI Taxonomy" id="903984"/>
    <lineage>
        <taxon>Bacteria</taxon>
        <taxon>Bacillati</taxon>
        <taxon>Bacillota</taxon>
        <taxon>Bacilli</taxon>
        <taxon>Lactobacillales</taxon>
        <taxon>Enterococcaceae</taxon>
        <taxon>Enterococcus</taxon>
    </lineage>
</organism>
<evidence type="ECO:0000313" key="4">
    <source>
        <dbReference type="Proteomes" id="UP000094068"/>
    </source>
</evidence>
<dbReference type="Pfam" id="PF06605">
    <property type="entry name" value="Prophage_tail"/>
    <property type="match status" value="1"/>
</dbReference>
<dbReference type="STRING" id="903984.BCR21_03525"/>
<dbReference type="Proteomes" id="UP000094068">
    <property type="component" value="Unassembled WGS sequence"/>
</dbReference>
<reference evidence="4" key="1">
    <citation type="submission" date="2016-09" db="EMBL/GenBank/DDBJ databases">
        <authorList>
            <person name="Gulvik C.A."/>
        </authorList>
    </citation>
    <scope>NUCLEOTIDE SEQUENCE [LARGE SCALE GENOMIC DNA]</scope>
    <source>
        <strain evidence="4">DSM 23328</strain>
    </source>
</reference>
<feature type="domain" description="Tail spike" evidence="2">
    <location>
        <begin position="145"/>
        <end position="374"/>
    </location>
</feature>
<evidence type="ECO:0000313" key="3">
    <source>
        <dbReference type="EMBL" id="OEG14073.1"/>
    </source>
</evidence>
<feature type="coiled-coil region" evidence="1">
    <location>
        <begin position="391"/>
        <end position="470"/>
    </location>
</feature>